<evidence type="ECO:0000256" key="1">
    <source>
        <dbReference type="SAM" id="MobiDB-lite"/>
    </source>
</evidence>
<organism evidence="2 3">
    <name type="scientific">Azospirillum griseum</name>
    <dbReference type="NCBI Taxonomy" id="2496639"/>
    <lineage>
        <taxon>Bacteria</taxon>
        <taxon>Pseudomonadati</taxon>
        <taxon>Pseudomonadota</taxon>
        <taxon>Alphaproteobacteria</taxon>
        <taxon>Rhodospirillales</taxon>
        <taxon>Azospirillaceae</taxon>
        <taxon>Azospirillum</taxon>
    </lineage>
</organism>
<evidence type="ECO:0000313" key="2">
    <source>
        <dbReference type="EMBL" id="RTR15662.1"/>
    </source>
</evidence>
<evidence type="ECO:0000313" key="3">
    <source>
        <dbReference type="Proteomes" id="UP000277007"/>
    </source>
</evidence>
<dbReference type="AlphaFoldDB" id="A0A3S0JEQ9"/>
<reference evidence="2 3" key="1">
    <citation type="submission" date="2018-12" db="EMBL/GenBank/DDBJ databases">
        <authorList>
            <person name="Yang Y."/>
        </authorList>
    </citation>
    <scope>NUCLEOTIDE SEQUENCE [LARGE SCALE GENOMIC DNA]</scope>
    <source>
        <strain evidence="2 3">L-25-5w-1</strain>
    </source>
</reference>
<accession>A0A3S0JEQ9</accession>
<dbReference type="SUPFAM" id="SSF52540">
    <property type="entry name" value="P-loop containing nucleoside triphosphate hydrolases"/>
    <property type="match status" value="1"/>
</dbReference>
<dbReference type="InterPro" id="IPR027417">
    <property type="entry name" value="P-loop_NTPase"/>
</dbReference>
<dbReference type="Proteomes" id="UP000277007">
    <property type="component" value="Unassembled WGS sequence"/>
</dbReference>
<dbReference type="InterPro" id="IPR017026">
    <property type="entry name" value="ImuA"/>
</dbReference>
<dbReference type="PIRSF" id="PIRSF034285">
    <property type="entry name" value="UCP034285"/>
    <property type="match status" value="1"/>
</dbReference>
<name>A0A3S0JEQ9_9PROT</name>
<comment type="caution">
    <text evidence="2">The sequence shown here is derived from an EMBL/GenBank/DDBJ whole genome shotgun (WGS) entry which is preliminary data.</text>
</comment>
<gene>
    <name evidence="2" type="ORF">EJ903_22510</name>
</gene>
<keyword evidence="3" id="KW-1185">Reference proteome</keyword>
<dbReference type="OrthoDB" id="7202530at2"/>
<dbReference type="Gene3D" id="3.40.50.300">
    <property type="entry name" value="P-loop containing nucleotide triphosphate hydrolases"/>
    <property type="match status" value="1"/>
</dbReference>
<feature type="region of interest" description="Disordered" evidence="1">
    <location>
        <begin position="242"/>
        <end position="262"/>
    </location>
</feature>
<proteinExistence type="predicted"/>
<dbReference type="EMBL" id="RXMA01000032">
    <property type="protein sequence ID" value="RTR15662.1"/>
    <property type="molecule type" value="Genomic_DNA"/>
</dbReference>
<sequence>MPPDPRPTLQDLRTRIRQIETGGGPPQRVLPFGLPVIDHHLPGGGLPLGAVHEVSDGDVGPSHIAAATLFVAGIVARASGPVLWCLRMPDLYAPALAQVGLEPDRVIYGEAPDERMLPLLIEEGLRHRSLAVVVGELSRLPMVASRRLQIAAEQSGVTAVLLRRRPQSATAEFSQPTASLTRWRVTALPSTSPLVTGPVPGIGRPRWRVELVRCRSGKVGEWELEGCDATGRLCLPAQMAHRPAARDGQAGTGPSYAERRVG</sequence>
<protein>
    <submittedName>
        <fullName evidence="2">Damage-inducible protein</fullName>
    </submittedName>
</protein>